<evidence type="ECO:0000256" key="3">
    <source>
        <dbReference type="SAM" id="SignalP"/>
    </source>
</evidence>
<dbReference type="STRING" id="648782.SAMN04488554_1298"/>
<dbReference type="PANTHER" id="PTHR30404:SF0">
    <property type="entry name" value="N-ACETYLMURAMOYL-L-ALANINE AMIDASE AMIC"/>
    <property type="match status" value="1"/>
</dbReference>
<reference evidence="6" key="1">
    <citation type="submission" date="2016-10" db="EMBL/GenBank/DDBJ databases">
        <authorList>
            <person name="Varghese N."/>
            <person name="Submissions S."/>
        </authorList>
    </citation>
    <scope>NUCLEOTIDE SEQUENCE [LARGE SCALE GENOMIC DNA]</scope>
    <source>
        <strain evidence="6">DSM 21368</strain>
    </source>
</reference>
<dbReference type="RefSeq" id="WP_089772188.1">
    <property type="nucleotide sequence ID" value="NZ_FNTX01000001.1"/>
</dbReference>
<dbReference type="InterPro" id="IPR002508">
    <property type="entry name" value="MurNAc-LAA_cat"/>
</dbReference>
<evidence type="ECO:0000256" key="1">
    <source>
        <dbReference type="ARBA" id="ARBA00022801"/>
    </source>
</evidence>
<name>A0A1H5FCC8_9MICO</name>
<evidence type="ECO:0000259" key="4">
    <source>
        <dbReference type="SMART" id="SM00646"/>
    </source>
</evidence>
<keyword evidence="1" id="KW-0378">Hydrolase</keyword>
<protein>
    <submittedName>
        <fullName evidence="5">N-acetylmuramoyl-L-alanine amidase</fullName>
    </submittedName>
</protein>
<dbReference type="GO" id="GO:0030288">
    <property type="term" value="C:outer membrane-bounded periplasmic space"/>
    <property type="evidence" value="ECO:0007669"/>
    <property type="project" value="TreeGrafter"/>
</dbReference>
<proteinExistence type="predicted"/>
<feature type="domain" description="MurNAc-LAA" evidence="4">
    <location>
        <begin position="137"/>
        <end position="258"/>
    </location>
</feature>
<evidence type="ECO:0000256" key="2">
    <source>
        <dbReference type="SAM" id="MobiDB-lite"/>
    </source>
</evidence>
<feature type="compositionally biased region" description="Basic and acidic residues" evidence="2">
    <location>
        <begin position="70"/>
        <end position="81"/>
    </location>
</feature>
<sequence>MRSSVRRLLGVPALALAGLLMVAPAASAAPEQEDDVKQVGAGIGARPLVGLRIAIDPGHNGGNGQNPEEINERVPDGRGGEKACNTAGTTSATGYPEHAFTFDVSTRLAEQLRDQGAVVFLTREDDEGVGPCVDRRGTFAEDHDVDLMLSLHANGSTDREQQGFFAIVAEPPLSDSQQEPSQDLATVMIEALGTAGFAQSDLDEDAVLERDDLATLNFARRPTVLLELGEMRNPEEAAVMETEEGRQRYADALLDGVHTWVDENR</sequence>
<feature type="signal peptide" evidence="3">
    <location>
        <begin position="1"/>
        <end position="28"/>
    </location>
</feature>
<dbReference type="Proteomes" id="UP000199220">
    <property type="component" value="Unassembled WGS sequence"/>
</dbReference>
<dbReference type="EMBL" id="FNTX01000001">
    <property type="protein sequence ID" value="SEE01019.1"/>
    <property type="molecule type" value="Genomic_DNA"/>
</dbReference>
<dbReference type="SUPFAM" id="SSF53187">
    <property type="entry name" value="Zn-dependent exopeptidases"/>
    <property type="match status" value="1"/>
</dbReference>
<evidence type="ECO:0000313" key="6">
    <source>
        <dbReference type="Proteomes" id="UP000199220"/>
    </source>
</evidence>
<keyword evidence="6" id="KW-1185">Reference proteome</keyword>
<dbReference type="CDD" id="cd02696">
    <property type="entry name" value="MurNAc-LAA"/>
    <property type="match status" value="1"/>
</dbReference>
<dbReference type="PANTHER" id="PTHR30404">
    <property type="entry name" value="N-ACETYLMURAMOYL-L-ALANINE AMIDASE"/>
    <property type="match status" value="1"/>
</dbReference>
<dbReference type="Gene3D" id="3.40.630.40">
    <property type="entry name" value="Zn-dependent exopeptidases"/>
    <property type="match status" value="1"/>
</dbReference>
<feature type="chain" id="PRO_5011576146" evidence="3">
    <location>
        <begin position="29"/>
        <end position="265"/>
    </location>
</feature>
<dbReference type="InterPro" id="IPR050695">
    <property type="entry name" value="N-acetylmuramoyl_amidase_3"/>
</dbReference>
<dbReference type="GO" id="GO:0008745">
    <property type="term" value="F:N-acetylmuramoyl-L-alanine amidase activity"/>
    <property type="evidence" value="ECO:0007669"/>
    <property type="project" value="InterPro"/>
</dbReference>
<organism evidence="5 6">
    <name type="scientific">Ruania alba</name>
    <dbReference type="NCBI Taxonomy" id="648782"/>
    <lineage>
        <taxon>Bacteria</taxon>
        <taxon>Bacillati</taxon>
        <taxon>Actinomycetota</taxon>
        <taxon>Actinomycetes</taxon>
        <taxon>Micrococcales</taxon>
        <taxon>Ruaniaceae</taxon>
        <taxon>Ruania</taxon>
    </lineage>
</organism>
<dbReference type="Pfam" id="PF01520">
    <property type="entry name" value="Amidase_3"/>
    <property type="match status" value="1"/>
</dbReference>
<keyword evidence="3" id="KW-0732">Signal</keyword>
<dbReference type="OrthoDB" id="3268878at2"/>
<accession>A0A1H5FCC8</accession>
<feature type="region of interest" description="Disordered" evidence="2">
    <location>
        <begin position="56"/>
        <end position="81"/>
    </location>
</feature>
<dbReference type="GO" id="GO:0009253">
    <property type="term" value="P:peptidoglycan catabolic process"/>
    <property type="evidence" value="ECO:0007669"/>
    <property type="project" value="InterPro"/>
</dbReference>
<dbReference type="SMART" id="SM00646">
    <property type="entry name" value="Ami_3"/>
    <property type="match status" value="1"/>
</dbReference>
<gene>
    <name evidence="5" type="ORF">SAMN04488554_1298</name>
</gene>
<evidence type="ECO:0000313" key="5">
    <source>
        <dbReference type="EMBL" id="SEE01019.1"/>
    </source>
</evidence>
<dbReference type="AlphaFoldDB" id="A0A1H5FCC8"/>